<keyword evidence="3" id="KW-1185">Reference proteome</keyword>
<dbReference type="Proteomes" id="UP000027265">
    <property type="component" value="Unassembled WGS sequence"/>
</dbReference>
<organism evidence="2 3">
    <name type="scientific">Jaapia argillacea MUCL 33604</name>
    <dbReference type="NCBI Taxonomy" id="933084"/>
    <lineage>
        <taxon>Eukaryota</taxon>
        <taxon>Fungi</taxon>
        <taxon>Dikarya</taxon>
        <taxon>Basidiomycota</taxon>
        <taxon>Agaricomycotina</taxon>
        <taxon>Agaricomycetes</taxon>
        <taxon>Agaricomycetidae</taxon>
        <taxon>Jaapiales</taxon>
        <taxon>Jaapiaceae</taxon>
        <taxon>Jaapia</taxon>
    </lineage>
</organism>
<name>A0A067PSC9_9AGAM</name>
<evidence type="ECO:0000313" key="2">
    <source>
        <dbReference type="EMBL" id="KDQ54207.1"/>
    </source>
</evidence>
<proteinExistence type="predicted"/>
<sequence length="465" mass="52745">MSSQFSLDNPPTLQSNEIDLSAAAVAQEDDDKLLVDNEDREIGLIEQRIKSYLEYLHKPTIAKSKMSNKAHLYEILRSEYERYVLGKSLKLTVILTYTQGIRGSILRLLANVVIAEEYRHKLSYLFWKDFILMTKSHQADNGTVEARQFMKDHQADIYILWDSHAETSTGNLIYGGLASKGYESGNVVDLLEAYLSPILFNSLPTIRQARKGMFFLTCGPLMSVANSRRRIEALVAKDYFTFIMAFCRGSIVPNNVALNLTKAISLTVTYNYSILTAIEVAFSADIQALSHSPISVTTMFTDSATGGQFMKTMSLVQSDHYWCPFGLIAPTCPSLACQSIQLHVQSKMKKTKQGFLFQWHCDLCGLSTDWFPRPDWIAPATIHSLQHIYWVPYPQPVMVMTWMTGEQQAEKNHERQRLESQKRKANCMQSNSKAKRNKVEESTPSLPPDSLIDDLFIDLMTESED</sequence>
<evidence type="ECO:0000313" key="3">
    <source>
        <dbReference type="Proteomes" id="UP000027265"/>
    </source>
</evidence>
<gene>
    <name evidence="2" type="ORF">JAAARDRAFT_196944</name>
</gene>
<evidence type="ECO:0000256" key="1">
    <source>
        <dbReference type="SAM" id="MobiDB-lite"/>
    </source>
</evidence>
<reference evidence="3" key="1">
    <citation type="journal article" date="2014" name="Proc. Natl. Acad. Sci. U.S.A.">
        <title>Extensive sampling of basidiomycete genomes demonstrates inadequacy of the white-rot/brown-rot paradigm for wood decay fungi.</title>
        <authorList>
            <person name="Riley R."/>
            <person name="Salamov A.A."/>
            <person name="Brown D.W."/>
            <person name="Nagy L.G."/>
            <person name="Floudas D."/>
            <person name="Held B.W."/>
            <person name="Levasseur A."/>
            <person name="Lombard V."/>
            <person name="Morin E."/>
            <person name="Otillar R."/>
            <person name="Lindquist E.A."/>
            <person name="Sun H."/>
            <person name="LaButti K.M."/>
            <person name="Schmutz J."/>
            <person name="Jabbour D."/>
            <person name="Luo H."/>
            <person name="Baker S.E."/>
            <person name="Pisabarro A.G."/>
            <person name="Walton J.D."/>
            <person name="Blanchette R.A."/>
            <person name="Henrissat B."/>
            <person name="Martin F."/>
            <person name="Cullen D."/>
            <person name="Hibbett D.S."/>
            <person name="Grigoriev I.V."/>
        </authorList>
    </citation>
    <scope>NUCLEOTIDE SEQUENCE [LARGE SCALE GENOMIC DNA]</scope>
    <source>
        <strain evidence="3">MUCL 33604</strain>
    </source>
</reference>
<dbReference type="EMBL" id="KL197730">
    <property type="protein sequence ID" value="KDQ54207.1"/>
    <property type="molecule type" value="Genomic_DNA"/>
</dbReference>
<accession>A0A067PSC9</accession>
<dbReference type="HOGENOM" id="CLU_595903_0_0_1"/>
<dbReference type="InParanoid" id="A0A067PSC9"/>
<dbReference type="OrthoDB" id="2620490at2759"/>
<protein>
    <submittedName>
        <fullName evidence="2">Uncharacterized protein</fullName>
    </submittedName>
</protein>
<dbReference type="AlphaFoldDB" id="A0A067PSC9"/>
<feature type="region of interest" description="Disordered" evidence="1">
    <location>
        <begin position="415"/>
        <end position="451"/>
    </location>
</feature>